<dbReference type="AlphaFoldDB" id="A0AAX3ZXW4"/>
<dbReference type="Proteomes" id="UP001230933">
    <property type="component" value="Chromosome"/>
</dbReference>
<dbReference type="EMBL" id="CP124545">
    <property type="protein sequence ID" value="WMN01888.1"/>
    <property type="molecule type" value="Genomic_DNA"/>
</dbReference>
<feature type="domain" description="Putative amidase" evidence="2">
    <location>
        <begin position="211"/>
        <end position="406"/>
    </location>
</feature>
<feature type="signal peptide" evidence="1">
    <location>
        <begin position="1"/>
        <end position="28"/>
    </location>
</feature>
<keyword evidence="1" id="KW-0732">Signal</keyword>
<name>A0AAX3ZXW4_RHOER</name>
<dbReference type="PANTHER" id="PTHR40032">
    <property type="entry name" value="EXPORTED PROTEIN-RELATED"/>
    <property type="match status" value="1"/>
</dbReference>
<dbReference type="PANTHER" id="PTHR40032:SF1">
    <property type="entry name" value="EXPORTED PROTEIN"/>
    <property type="match status" value="1"/>
</dbReference>
<dbReference type="Gene3D" id="3.90.1720.10">
    <property type="entry name" value="endopeptidase domain like (from Nostoc punctiforme)"/>
    <property type="match status" value="1"/>
</dbReference>
<feature type="chain" id="PRO_5043298869" evidence="1">
    <location>
        <begin position="29"/>
        <end position="418"/>
    </location>
</feature>
<dbReference type="EMBL" id="CP133191">
    <property type="protein sequence ID" value="WMN03174.1"/>
    <property type="molecule type" value="Genomic_DNA"/>
</dbReference>
<evidence type="ECO:0000313" key="5">
    <source>
        <dbReference type="Proteomes" id="UP001230933"/>
    </source>
</evidence>
<evidence type="ECO:0000313" key="4">
    <source>
        <dbReference type="EMBL" id="WMN03174.1"/>
    </source>
</evidence>
<dbReference type="RefSeq" id="WP_308371458.1">
    <property type="nucleotide sequence ID" value="NZ_CP124545.1"/>
</dbReference>
<dbReference type="Proteomes" id="UP001230933">
    <property type="component" value="Plasmid pMGMM8_1"/>
</dbReference>
<organism evidence="3 5">
    <name type="scientific">Rhodococcus erythropolis</name>
    <name type="common">Arthrobacter picolinophilus</name>
    <dbReference type="NCBI Taxonomy" id="1833"/>
    <lineage>
        <taxon>Bacteria</taxon>
        <taxon>Bacillati</taxon>
        <taxon>Actinomycetota</taxon>
        <taxon>Actinomycetes</taxon>
        <taxon>Mycobacteriales</taxon>
        <taxon>Nocardiaceae</taxon>
        <taxon>Rhodococcus</taxon>
        <taxon>Rhodococcus erythropolis group</taxon>
    </lineage>
</organism>
<gene>
    <name evidence="3" type="ORF">QIE55_31810</name>
    <name evidence="4" type="ORF">QIE55_32755</name>
</gene>
<reference evidence="3" key="1">
    <citation type="submission" date="2023-08" db="EMBL/GenBank/DDBJ databases">
        <title>Isolation and Characterization of Rhodococcus erythropolis MGMM8.</title>
        <authorList>
            <person name="Diabankana R.G.C."/>
            <person name="Afordoanyi D.M."/>
            <person name="Validov S.Z."/>
        </authorList>
    </citation>
    <scope>NUCLEOTIDE SEQUENCE</scope>
    <source>
        <strain evidence="3">MGMM8</strain>
        <plasmid evidence="4">pMGMM8_1</plasmid>
    </source>
</reference>
<dbReference type="Pfam" id="PF08310">
    <property type="entry name" value="LGFP"/>
    <property type="match status" value="2"/>
</dbReference>
<evidence type="ECO:0000313" key="3">
    <source>
        <dbReference type="EMBL" id="WMN01888.1"/>
    </source>
</evidence>
<protein>
    <submittedName>
        <fullName evidence="3">Amidase domain-containing protein</fullName>
    </submittedName>
</protein>
<dbReference type="InterPro" id="IPR024301">
    <property type="entry name" value="Amidase_6"/>
</dbReference>
<evidence type="ECO:0000256" key="1">
    <source>
        <dbReference type="SAM" id="SignalP"/>
    </source>
</evidence>
<evidence type="ECO:0000259" key="2">
    <source>
        <dbReference type="Pfam" id="PF12671"/>
    </source>
</evidence>
<dbReference type="Pfam" id="PF12671">
    <property type="entry name" value="Amidase_6"/>
    <property type="match status" value="1"/>
</dbReference>
<dbReference type="InterPro" id="IPR013207">
    <property type="entry name" value="LGFP"/>
</dbReference>
<proteinExistence type="predicted"/>
<keyword evidence="4" id="KW-0614">Plasmid</keyword>
<accession>A0AAX3ZXW4</accession>
<geneLocation type="plasmid" evidence="4 5">
    <name>pMGMM8_1</name>
</geneLocation>
<sequence>MLKKIAAPTVVAATAALTFTLISPPANADPSCPNNDPKHGYCIGGKVLEEYVQAGDWPFFKDALQAEGAASRNGRWQPFASGNSIYWHPLVSGGHANQIGGLIRQKWYDAASARGVFPENSPLRYPTTRELATRNSGGGRYNRFEGGNIYWSQSTGAHVVWGGILEQWGRADYEAGYYGLPTSDEYQTPAGWSQDFVNGTISFLNAPGNGYNRDNALAYADRWSSTDPASNLHNPDFPDYSQSNSANGGDCTNFVSQAIYAGGIPLTGPHDPVGGLTNRAQPNIWNFYTQPTGGRGTSYTWGGEPNFLNYLTHPNINGVTTGKIVGTTNARSDKLAPLAPFGVQKGDLLFYDWGTGAGIDHVMIVAGLDRPTNNDGLAYQNATVVDGHTSNRHHALWSIGPNNPDWRTMTVTAVQITQ</sequence>